<organism evidence="2">
    <name type="scientific">Zea mays</name>
    <name type="common">Maize</name>
    <dbReference type="NCBI Taxonomy" id="4577"/>
    <lineage>
        <taxon>Eukaryota</taxon>
        <taxon>Viridiplantae</taxon>
        <taxon>Streptophyta</taxon>
        <taxon>Embryophyta</taxon>
        <taxon>Tracheophyta</taxon>
        <taxon>Spermatophyta</taxon>
        <taxon>Magnoliopsida</taxon>
        <taxon>Liliopsida</taxon>
        <taxon>Poales</taxon>
        <taxon>Poaceae</taxon>
        <taxon>PACMAD clade</taxon>
        <taxon>Panicoideae</taxon>
        <taxon>Andropogonodae</taxon>
        <taxon>Andropogoneae</taxon>
        <taxon>Tripsacinae</taxon>
        <taxon>Zea</taxon>
    </lineage>
</organism>
<feature type="compositionally biased region" description="Basic and acidic residues" evidence="1">
    <location>
        <begin position="71"/>
        <end position="86"/>
    </location>
</feature>
<feature type="region of interest" description="Disordered" evidence="1">
    <location>
        <begin position="55"/>
        <end position="114"/>
    </location>
</feature>
<name>A0A1D6EPR7_MAIZE</name>
<dbReference type="ExpressionAtlas" id="A0A1D6EPR7">
    <property type="expression patterns" value="baseline and differential"/>
</dbReference>
<gene>
    <name evidence="2" type="ORF">ZEAMMB73_Zm00001d005736</name>
</gene>
<accession>A0A1D6EPR7</accession>
<dbReference type="EMBL" id="CM007648">
    <property type="protein sequence ID" value="ONM21770.1"/>
    <property type="molecule type" value="Genomic_DNA"/>
</dbReference>
<feature type="non-terminal residue" evidence="2">
    <location>
        <position position="114"/>
    </location>
</feature>
<feature type="compositionally biased region" description="Polar residues" evidence="1">
    <location>
        <begin position="55"/>
        <end position="66"/>
    </location>
</feature>
<keyword evidence="2" id="KW-0648">Protein biosynthesis</keyword>
<feature type="compositionally biased region" description="Basic residues" evidence="1">
    <location>
        <begin position="105"/>
        <end position="114"/>
    </location>
</feature>
<sequence>MDGATVEFDYSPHWKNESDQPNWSSVSCLKTAADAACSMYTLSLNREATPNLIVSSERSVKSMTEQQLDENSEKHEENSGRLEEHGGNPVQTSYDQIVNGCSGRGNRKFCSGRR</sequence>
<reference evidence="2" key="1">
    <citation type="submission" date="2015-12" db="EMBL/GenBank/DDBJ databases">
        <title>Update maize B73 reference genome by single molecule sequencing technologies.</title>
        <authorList>
            <consortium name="Maize Genome Sequencing Project"/>
            <person name="Ware D."/>
        </authorList>
    </citation>
    <scope>NUCLEOTIDE SEQUENCE [LARGE SCALE GENOMIC DNA]</scope>
    <source>
        <tissue evidence="2">Seedling</tissue>
    </source>
</reference>
<proteinExistence type="predicted"/>
<feature type="region of interest" description="Disordered" evidence="1">
    <location>
        <begin position="1"/>
        <end position="23"/>
    </location>
</feature>
<dbReference type="AlphaFoldDB" id="A0A1D6EPR7"/>
<keyword evidence="2" id="KW-0396">Initiation factor</keyword>
<dbReference type="GO" id="GO:0003743">
    <property type="term" value="F:translation initiation factor activity"/>
    <property type="evidence" value="ECO:0007669"/>
    <property type="project" value="UniProtKB-KW"/>
</dbReference>
<protein>
    <submittedName>
        <fullName evidence="2">Transcription initiation factor TFIID subunit 2</fullName>
    </submittedName>
</protein>
<evidence type="ECO:0000313" key="2">
    <source>
        <dbReference type="EMBL" id="ONM21770.1"/>
    </source>
</evidence>
<evidence type="ECO:0000256" key="1">
    <source>
        <dbReference type="SAM" id="MobiDB-lite"/>
    </source>
</evidence>